<dbReference type="STRING" id="1460663.A0A177CG35"/>
<dbReference type="PANTHER" id="PTHR11803">
    <property type="entry name" value="2-IMINOBUTANOATE/2-IMINOPROPANOATE DEAMINASE RIDA"/>
    <property type="match status" value="1"/>
</dbReference>
<comment type="similarity">
    <text evidence="1">Belongs to the RutC family.</text>
</comment>
<organism evidence="2 3">
    <name type="scientific">Paraphaeosphaeria sporulosa</name>
    <dbReference type="NCBI Taxonomy" id="1460663"/>
    <lineage>
        <taxon>Eukaryota</taxon>
        <taxon>Fungi</taxon>
        <taxon>Dikarya</taxon>
        <taxon>Ascomycota</taxon>
        <taxon>Pezizomycotina</taxon>
        <taxon>Dothideomycetes</taxon>
        <taxon>Pleosporomycetidae</taxon>
        <taxon>Pleosporales</taxon>
        <taxon>Massarineae</taxon>
        <taxon>Didymosphaeriaceae</taxon>
        <taxon>Paraphaeosphaeria</taxon>
    </lineage>
</organism>
<name>A0A177CG35_9PLEO</name>
<sequence length="143" mass="15146">MPAAKPTYFSPSRNPAFAPTYSQISSIPISPTSTLISIAGQIGYDAATQTVPPTLAEQVALACANVDTCLEAAGATKADIVQVRQYVVDLLRGGVGQDPEGPRVYAEWLGGLKPPSTRVGVQALAREELLYEIEVICVVNRDT</sequence>
<accession>A0A177CG35</accession>
<dbReference type="AlphaFoldDB" id="A0A177CG35"/>
<protein>
    <submittedName>
        <fullName evidence="2">YjgF-like protein</fullName>
    </submittedName>
</protein>
<dbReference type="RefSeq" id="XP_018036556.1">
    <property type="nucleotide sequence ID" value="XM_018184914.1"/>
</dbReference>
<evidence type="ECO:0000313" key="2">
    <source>
        <dbReference type="EMBL" id="OAG06191.1"/>
    </source>
</evidence>
<dbReference type="InParanoid" id="A0A177CG35"/>
<dbReference type="Pfam" id="PF01042">
    <property type="entry name" value="Ribonuc_L-PSP"/>
    <property type="match status" value="1"/>
</dbReference>
<dbReference type="GeneID" id="28768400"/>
<evidence type="ECO:0000256" key="1">
    <source>
        <dbReference type="ARBA" id="ARBA00010552"/>
    </source>
</evidence>
<dbReference type="InterPro" id="IPR006175">
    <property type="entry name" value="YjgF/YER057c/UK114"/>
</dbReference>
<dbReference type="Proteomes" id="UP000077069">
    <property type="component" value="Unassembled WGS sequence"/>
</dbReference>
<evidence type="ECO:0000313" key="3">
    <source>
        <dbReference type="Proteomes" id="UP000077069"/>
    </source>
</evidence>
<dbReference type="InterPro" id="IPR035959">
    <property type="entry name" value="RutC-like_sf"/>
</dbReference>
<dbReference type="GO" id="GO:0005829">
    <property type="term" value="C:cytosol"/>
    <property type="evidence" value="ECO:0007669"/>
    <property type="project" value="TreeGrafter"/>
</dbReference>
<dbReference type="CDD" id="cd00448">
    <property type="entry name" value="YjgF_YER057c_UK114_family"/>
    <property type="match status" value="1"/>
</dbReference>
<dbReference type="OrthoDB" id="309640at2759"/>
<gene>
    <name evidence="2" type="ORF">CC84DRAFT_1259447</name>
</gene>
<proteinExistence type="inferred from homology"/>
<reference evidence="2 3" key="1">
    <citation type="submission" date="2016-05" db="EMBL/GenBank/DDBJ databases">
        <title>Comparative analysis of secretome profiles of manganese(II)-oxidizing ascomycete fungi.</title>
        <authorList>
            <consortium name="DOE Joint Genome Institute"/>
            <person name="Zeiner C.A."/>
            <person name="Purvine S.O."/>
            <person name="Zink E.M."/>
            <person name="Wu S."/>
            <person name="Pasa-Tolic L."/>
            <person name="Chaput D.L."/>
            <person name="Haridas S."/>
            <person name="Grigoriev I.V."/>
            <person name="Santelli C.M."/>
            <person name="Hansel C.M."/>
        </authorList>
    </citation>
    <scope>NUCLEOTIDE SEQUENCE [LARGE SCALE GENOMIC DNA]</scope>
    <source>
        <strain evidence="2 3">AP3s5-JAC2a</strain>
    </source>
</reference>
<dbReference type="Gene3D" id="3.30.1330.40">
    <property type="entry name" value="RutC-like"/>
    <property type="match status" value="1"/>
</dbReference>
<dbReference type="PANTHER" id="PTHR11803:SF58">
    <property type="entry name" value="PROTEIN HMF1-RELATED"/>
    <property type="match status" value="1"/>
</dbReference>
<dbReference type="GO" id="GO:0019239">
    <property type="term" value="F:deaminase activity"/>
    <property type="evidence" value="ECO:0007669"/>
    <property type="project" value="TreeGrafter"/>
</dbReference>
<dbReference type="EMBL" id="KV441552">
    <property type="protein sequence ID" value="OAG06191.1"/>
    <property type="molecule type" value="Genomic_DNA"/>
</dbReference>
<dbReference type="SUPFAM" id="SSF55298">
    <property type="entry name" value="YjgF-like"/>
    <property type="match status" value="1"/>
</dbReference>
<keyword evidence="3" id="KW-1185">Reference proteome</keyword>